<dbReference type="SMART" id="SM00354">
    <property type="entry name" value="HTH_LACI"/>
    <property type="match status" value="1"/>
</dbReference>
<keyword evidence="6" id="KW-1185">Reference proteome</keyword>
<keyword evidence="3" id="KW-0804">Transcription</keyword>
<dbReference type="InterPro" id="IPR010982">
    <property type="entry name" value="Lambda_DNA-bd_dom_sf"/>
</dbReference>
<evidence type="ECO:0000256" key="1">
    <source>
        <dbReference type="ARBA" id="ARBA00023015"/>
    </source>
</evidence>
<dbReference type="Gene3D" id="1.10.260.40">
    <property type="entry name" value="lambda repressor-like DNA-binding domains"/>
    <property type="match status" value="1"/>
</dbReference>
<keyword evidence="1" id="KW-0805">Transcription regulation</keyword>
<protein>
    <submittedName>
        <fullName evidence="5">LacI family transcriptional regulator</fullName>
    </submittedName>
</protein>
<dbReference type="EMBL" id="CP028907">
    <property type="protein sequence ID" value="AWB09271.1"/>
    <property type="molecule type" value="Genomic_DNA"/>
</dbReference>
<dbReference type="GO" id="GO:0003700">
    <property type="term" value="F:DNA-binding transcription factor activity"/>
    <property type="evidence" value="ECO:0007669"/>
    <property type="project" value="TreeGrafter"/>
</dbReference>
<organism evidence="5 6">
    <name type="scientific">Azospirillum humicireducens</name>
    <dbReference type="NCBI Taxonomy" id="1226968"/>
    <lineage>
        <taxon>Bacteria</taxon>
        <taxon>Pseudomonadati</taxon>
        <taxon>Pseudomonadota</taxon>
        <taxon>Alphaproteobacteria</taxon>
        <taxon>Rhodospirillales</taxon>
        <taxon>Azospirillaceae</taxon>
        <taxon>Azospirillum</taxon>
    </lineage>
</organism>
<gene>
    <name evidence="5" type="ORF">A6A40_28545</name>
</gene>
<dbReference type="KEGG" id="ahu:A6A40_28545"/>
<dbReference type="RefSeq" id="WP_108549511.1">
    <property type="nucleotide sequence ID" value="NZ_CP028907.1"/>
</dbReference>
<accession>A0A2R4VXZ9</accession>
<dbReference type="Pfam" id="PF00356">
    <property type="entry name" value="LacI"/>
    <property type="match status" value="1"/>
</dbReference>
<evidence type="ECO:0000313" key="6">
    <source>
        <dbReference type="Proteomes" id="UP000077405"/>
    </source>
</evidence>
<keyword evidence="2" id="KW-0238">DNA-binding</keyword>
<dbReference type="InterPro" id="IPR000843">
    <property type="entry name" value="HTH_LacI"/>
</dbReference>
<dbReference type="PROSITE" id="PS50932">
    <property type="entry name" value="HTH_LACI_2"/>
    <property type="match status" value="1"/>
</dbReference>
<dbReference type="InterPro" id="IPR028082">
    <property type="entry name" value="Peripla_BP_I"/>
</dbReference>
<dbReference type="SUPFAM" id="SSF47413">
    <property type="entry name" value="lambda repressor-like DNA-binding domains"/>
    <property type="match status" value="1"/>
</dbReference>
<evidence type="ECO:0000313" key="5">
    <source>
        <dbReference type="EMBL" id="AWB09271.1"/>
    </source>
</evidence>
<dbReference type="PANTHER" id="PTHR30146">
    <property type="entry name" value="LACI-RELATED TRANSCRIPTIONAL REPRESSOR"/>
    <property type="match status" value="1"/>
</dbReference>
<dbReference type="InterPro" id="IPR046335">
    <property type="entry name" value="LacI/GalR-like_sensor"/>
</dbReference>
<keyword evidence="5" id="KW-0614">Plasmid</keyword>
<evidence type="ECO:0000256" key="2">
    <source>
        <dbReference type="ARBA" id="ARBA00023125"/>
    </source>
</evidence>
<name>A0A2R4VXZ9_9PROT</name>
<evidence type="ECO:0000259" key="4">
    <source>
        <dbReference type="PROSITE" id="PS50932"/>
    </source>
</evidence>
<dbReference type="OrthoDB" id="9772505at2"/>
<proteinExistence type="predicted"/>
<dbReference type="Proteomes" id="UP000077405">
    <property type="component" value="Plasmid pYZ6"/>
</dbReference>
<dbReference type="SUPFAM" id="SSF53822">
    <property type="entry name" value="Periplasmic binding protein-like I"/>
    <property type="match status" value="1"/>
</dbReference>
<reference evidence="5 6" key="1">
    <citation type="submission" date="2018-04" db="EMBL/GenBank/DDBJ databases">
        <title>Complete genome sequence of the nitrogen-fixing bacterium Azospirillum humicireducens type strain SgZ-5.</title>
        <authorList>
            <person name="Yu Z."/>
        </authorList>
    </citation>
    <scope>NUCLEOTIDE SEQUENCE [LARGE SCALE GENOMIC DNA]</scope>
    <source>
        <strain evidence="5 6">SgZ-5</strain>
        <plasmid evidence="5 6">pYZ6</plasmid>
    </source>
</reference>
<evidence type="ECO:0000256" key="3">
    <source>
        <dbReference type="ARBA" id="ARBA00023163"/>
    </source>
</evidence>
<feature type="domain" description="HTH lacI-type" evidence="4">
    <location>
        <begin position="8"/>
        <end position="61"/>
    </location>
</feature>
<dbReference type="GO" id="GO:0000976">
    <property type="term" value="F:transcription cis-regulatory region binding"/>
    <property type="evidence" value="ECO:0007669"/>
    <property type="project" value="TreeGrafter"/>
</dbReference>
<dbReference type="Pfam" id="PF13377">
    <property type="entry name" value="Peripla_BP_3"/>
    <property type="match status" value="1"/>
</dbReference>
<dbReference type="Gene3D" id="3.40.50.2300">
    <property type="match status" value="2"/>
</dbReference>
<dbReference type="CDD" id="cd19977">
    <property type="entry name" value="PBP1_EndR-like"/>
    <property type="match status" value="1"/>
</dbReference>
<geneLocation type="plasmid" evidence="5 6">
    <name>pYZ6</name>
</geneLocation>
<sequence>MSVSGKAAGIKDVALAAGVSVATVSRVLGNGPVSEALRKRVEDAVRATGYRPNLSARRLRSQHSQTIGLVVSDIRNPFFTAVSRAVEDAAYRAGMRVILCNSDENPEREELYLRLMQEERITGLIFAPTRSTLDRLDGLELDFPIVLIDRNAPTGRHDAVVLDNPRAAAMLVEHLHAQGYRRIAGLFGNTSTTGQERHDGYRAAMTARGLTPAARFLAPYADAAEEAVVEWMAEPERPEAFIVSNSLFLMGVVKAGRRLGLSIPDGLAVAGFDNEPWTELVGPGLTVIEQPVQDIGRSAMALLFERLEEPDRPSRRLVLGGTCILRGSTAARTTIRSTDAD</sequence>
<dbReference type="CDD" id="cd01392">
    <property type="entry name" value="HTH_LacI"/>
    <property type="match status" value="1"/>
</dbReference>
<dbReference type="AlphaFoldDB" id="A0A2R4VXZ9"/>
<dbReference type="PROSITE" id="PS00356">
    <property type="entry name" value="HTH_LACI_1"/>
    <property type="match status" value="1"/>
</dbReference>
<dbReference type="PANTHER" id="PTHR30146:SF145">
    <property type="entry name" value="RIBOSE OPERON REPRESSOR"/>
    <property type="match status" value="1"/>
</dbReference>